<reference evidence="2 3" key="2">
    <citation type="submission" date="2023-11" db="EMBL/GenBank/DDBJ databases">
        <authorList>
            <person name="Lara A.C."/>
            <person name="Chronakova A."/>
        </authorList>
    </citation>
    <scope>NUCLEOTIDE SEQUENCE [LARGE SCALE GENOMIC DNA]</scope>
    <source>
        <strain evidence="2 3">BCCO 10_0061</strain>
    </source>
</reference>
<reference evidence="2 3" key="1">
    <citation type="submission" date="2023-11" db="EMBL/GenBank/DDBJ databases">
        <title>Lentzea sokolovensis, sp. nov., Lentzea kristufkii, sp. nov., and Lentzea miocenensis, sp. nov., rare actinobacteria from Sokolov Coal Basin, Miocene lacustrine sediment, Czech Republic.</title>
        <authorList>
            <person name="Lara A."/>
            <person name="Kotroba L."/>
            <person name="Nouioui I."/>
            <person name="Neumann-Schaal M."/>
            <person name="Mast Y."/>
            <person name="Chronakova A."/>
        </authorList>
    </citation>
    <scope>NUCLEOTIDE SEQUENCE [LARGE SCALE GENOMIC DNA]</scope>
    <source>
        <strain evidence="2 3">BCCO 10_0061</strain>
    </source>
</reference>
<sequence length="98" mass="10049">MTGPLCSRHSNGIAISVMTPETVRPMPIDGRLITSPEAPTSGAIRKSCSTTPPPSQSSSSMVIWGRSSQAPQAPSPTPAAPSANLMPVVVLTSRPPAT</sequence>
<dbReference type="EMBL" id="JAXAVU010000017">
    <property type="protein sequence ID" value="MDX8149152.1"/>
    <property type="molecule type" value="Genomic_DNA"/>
</dbReference>
<evidence type="ECO:0000313" key="2">
    <source>
        <dbReference type="EMBL" id="MDX8149152.1"/>
    </source>
</evidence>
<organism evidence="2 3">
    <name type="scientific">Lentzea sokolovensis</name>
    <dbReference type="NCBI Taxonomy" id="3095429"/>
    <lineage>
        <taxon>Bacteria</taxon>
        <taxon>Bacillati</taxon>
        <taxon>Actinomycetota</taxon>
        <taxon>Actinomycetes</taxon>
        <taxon>Pseudonocardiales</taxon>
        <taxon>Pseudonocardiaceae</taxon>
        <taxon>Lentzea</taxon>
    </lineage>
</organism>
<evidence type="ECO:0000256" key="1">
    <source>
        <dbReference type="SAM" id="MobiDB-lite"/>
    </source>
</evidence>
<evidence type="ECO:0000313" key="3">
    <source>
        <dbReference type="Proteomes" id="UP001285352"/>
    </source>
</evidence>
<feature type="region of interest" description="Disordered" evidence="1">
    <location>
        <begin position="25"/>
        <end position="85"/>
    </location>
</feature>
<dbReference type="Proteomes" id="UP001285352">
    <property type="component" value="Unassembled WGS sequence"/>
</dbReference>
<dbReference type="RefSeq" id="WP_319981138.1">
    <property type="nucleotide sequence ID" value="NZ_JAXAVU010000017.1"/>
</dbReference>
<name>A0ABU4VBI3_9PSEU</name>
<proteinExistence type="predicted"/>
<comment type="caution">
    <text evidence="2">The sequence shown here is derived from an EMBL/GenBank/DDBJ whole genome shotgun (WGS) entry which is preliminary data.</text>
</comment>
<keyword evidence="3" id="KW-1185">Reference proteome</keyword>
<protein>
    <submittedName>
        <fullName evidence="2">Uncharacterized protein</fullName>
    </submittedName>
</protein>
<gene>
    <name evidence="2" type="ORF">SK854_44015</name>
</gene>
<accession>A0ABU4VBI3</accession>